<dbReference type="EMBL" id="DWWN01000015">
    <property type="protein sequence ID" value="HJC44927.1"/>
    <property type="molecule type" value="Genomic_DNA"/>
</dbReference>
<evidence type="ECO:0000313" key="2">
    <source>
        <dbReference type="Proteomes" id="UP000823906"/>
    </source>
</evidence>
<accession>A0A9D2P684</accession>
<reference evidence="1" key="2">
    <citation type="submission" date="2021-04" db="EMBL/GenBank/DDBJ databases">
        <authorList>
            <person name="Gilroy R."/>
        </authorList>
    </citation>
    <scope>NUCLEOTIDE SEQUENCE</scope>
    <source>
        <strain evidence="1">ChiSjej5B23-2810</strain>
    </source>
</reference>
<protein>
    <recommendedName>
        <fullName evidence="3">DUF3298 domain-containing protein</fullName>
    </recommendedName>
</protein>
<comment type="caution">
    <text evidence="1">The sequence shown here is derived from an EMBL/GenBank/DDBJ whole genome shotgun (WGS) entry which is preliminary data.</text>
</comment>
<dbReference type="Proteomes" id="UP000823906">
    <property type="component" value="Unassembled WGS sequence"/>
</dbReference>
<evidence type="ECO:0000313" key="1">
    <source>
        <dbReference type="EMBL" id="HJC44927.1"/>
    </source>
</evidence>
<sequence length="270" mass="28847">MKERVLSLALCGLLLLTGCQNETVQEEIWELEAEDAAVFADGEAVDRWRGYQNGLREPWVLYELSDGTVLLQENDTGGPEGSAAYAALSEDVQAAVSAWYQGEGARYDLTALLQACYDRYQAVGSEAFEPGLVAQTAAATAASEKAVYLVTTVEQAVDPAAGEMLRYGTAFDRATGQRLEVWSLFTKPEAEARLALAAAAGDDPDIQARLAEAIDPQHILFYEDHLEIDFPAGAFEGLDTGYILSVDYARLDGVLDPSALPGAGGAGQDG</sequence>
<dbReference type="PROSITE" id="PS51257">
    <property type="entry name" value="PROKAR_LIPOPROTEIN"/>
    <property type="match status" value="1"/>
</dbReference>
<proteinExistence type="predicted"/>
<organism evidence="1 2">
    <name type="scientific">Candidatus Faecalibacterium faecigallinarum</name>
    <dbReference type="NCBI Taxonomy" id="2838577"/>
    <lineage>
        <taxon>Bacteria</taxon>
        <taxon>Bacillati</taxon>
        <taxon>Bacillota</taxon>
        <taxon>Clostridia</taxon>
        <taxon>Eubacteriales</taxon>
        <taxon>Oscillospiraceae</taxon>
        <taxon>Faecalibacterium</taxon>
    </lineage>
</organism>
<reference evidence="1" key="1">
    <citation type="journal article" date="2021" name="PeerJ">
        <title>Extensive microbial diversity within the chicken gut microbiome revealed by metagenomics and culture.</title>
        <authorList>
            <person name="Gilroy R."/>
            <person name="Ravi A."/>
            <person name="Getino M."/>
            <person name="Pursley I."/>
            <person name="Horton D.L."/>
            <person name="Alikhan N.F."/>
            <person name="Baker D."/>
            <person name="Gharbi K."/>
            <person name="Hall N."/>
            <person name="Watson M."/>
            <person name="Adriaenssens E.M."/>
            <person name="Foster-Nyarko E."/>
            <person name="Jarju S."/>
            <person name="Secka A."/>
            <person name="Antonio M."/>
            <person name="Oren A."/>
            <person name="Chaudhuri R.R."/>
            <person name="La Ragione R."/>
            <person name="Hildebrand F."/>
            <person name="Pallen M.J."/>
        </authorList>
    </citation>
    <scope>NUCLEOTIDE SEQUENCE</scope>
    <source>
        <strain evidence="1">ChiSjej5B23-2810</strain>
    </source>
</reference>
<name>A0A9D2P684_9FIRM</name>
<gene>
    <name evidence="1" type="ORF">H9703_02120</name>
</gene>
<evidence type="ECO:0008006" key="3">
    <source>
        <dbReference type="Google" id="ProtNLM"/>
    </source>
</evidence>
<dbReference type="AlphaFoldDB" id="A0A9D2P684"/>